<dbReference type="AlphaFoldDB" id="A0A310SCN7"/>
<dbReference type="InterPro" id="IPR009832">
    <property type="entry name" value="DUF1397"/>
</dbReference>
<sequence length="123" mass="13832">LFLITGSLGYTTSQENLPNVEEVLHKVSNVVDLNSLNLSKSIDLNAFNSSVKQVLEDTKNAFKQKCDKNGGEGAFDNAQSAKDNLEQCFKSFINFTQLEEEMEKKKPTGDLDMVFKEYCRKTP</sequence>
<accession>A0A310SCN7</accession>
<dbReference type="OrthoDB" id="18978at2759"/>
<dbReference type="Pfam" id="PF07165">
    <property type="entry name" value="DUF1397"/>
    <property type="match status" value="1"/>
</dbReference>
<gene>
    <name evidence="1" type="ORF">WN48_01684</name>
</gene>
<keyword evidence="2" id="KW-1185">Reference proteome</keyword>
<evidence type="ECO:0000313" key="1">
    <source>
        <dbReference type="EMBL" id="OAD57696.1"/>
    </source>
</evidence>
<dbReference type="EMBL" id="KQ761389">
    <property type="protein sequence ID" value="OAD57696.1"/>
    <property type="molecule type" value="Genomic_DNA"/>
</dbReference>
<dbReference type="PANTHER" id="PTHR20997:SF2">
    <property type="entry name" value="EG:BACR42I17.2 PROTEIN-RELATED"/>
    <property type="match status" value="1"/>
</dbReference>
<name>A0A310SCN7_9HYME</name>
<protein>
    <submittedName>
        <fullName evidence="1">27 kDa hemolymph protein</fullName>
    </submittedName>
</protein>
<dbReference type="PANTHER" id="PTHR20997">
    <property type="entry name" value="EG:BACR42I17.2 PROTEIN-RELATED"/>
    <property type="match status" value="1"/>
</dbReference>
<proteinExistence type="predicted"/>
<evidence type="ECO:0000313" key="2">
    <source>
        <dbReference type="Proteomes" id="UP000250275"/>
    </source>
</evidence>
<feature type="non-terminal residue" evidence="1">
    <location>
        <position position="123"/>
    </location>
</feature>
<reference evidence="1 2" key="1">
    <citation type="submission" date="2015-07" db="EMBL/GenBank/DDBJ databases">
        <title>The genome of Eufriesea mexicana.</title>
        <authorList>
            <person name="Pan H."/>
            <person name="Kapheim K."/>
        </authorList>
    </citation>
    <scope>NUCLEOTIDE SEQUENCE [LARGE SCALE GENOMIC DNA]</scope>
    <source>
        <strain evidence="1">0111107269</strain>
        <tissue evidence="1">Whole body</tissue>
    </source>
</reference>
<dbReference type="Proteomes" id="UP000250275">
    <property type="component" value="Unassembled WGS sequence"/>
</dbReference>
<organism evidence="1 2">
    <name type="scientific">Eufriesea mexicana</name>
    <dbReference type="NCBI Taxonomy" id="516756"/>
    <lineage>
        <taxon>Eukaryota</taxon>
        <taxon>Metazoa</taxon>
        <taxon>Ecdysozoa</taxon>
        <taxon>Arthropoda</taxon>
        <taxon>Hexapoda</taxon>
        <taxon>Insecta</taxon>
        <taxon>Pterygota</taxon>
        <taxon>Neoptera</taxon>
        <taxon>Endopterygota</taxon>
        <taxon>Hymenoptera</taxon>
        <taxon>Apocrita</taxon>
        <taxon>Aculeata</taxon>
        <taxon>Apoidea</taxon>
        <taxon>Anthophila</taxon>
        <taxon>Apidae</taxon>
        <taxon>Eufriesea</taxon>
    </lineage>
</organism>
<feature type="non-terminal residue" evidence="1">
    <location>
        <position position="1"/>
    </location>
</feature>